<dbReference type="EMBL" id="JAUOPB010000002">
    <property type="protein sequence ID" value="MDO6421413.1"/>
    <property type="molecule type" value="Genomic_DNA"/>
</dbReference>
<protein>
    <submittedName>
        <fullName evidence="2">PilZ domain-containing protein</fullName>
    </submittedName>
</protein>
<evidence type="ECO:0000313" key="2">
    <source>
        <dbReference type="EMBL" id="MDO6421413.1"/>
    </source>
</evidence>
<dbReference type="Pfam" id="PF07238">
    <property type="entry name" value="PilZ"/>
    <property type="match status" value="1"/>
</dbReference>
<proteinExistence type="predicted"/>
<dbReference type="Gene3D" id="2.40.10.220">
    <property type="entry name" value="predicted glycosyltransferase like domains"/>
    <property type="match status" value="1"/>
</dbReference>
<comment type="caution">
    <text evidence="2">The sequence shown here is derived from an EMBL/GenBank/DDBJ whole genome shotgun (WGS) entry which is preliminary data.</text>
</comment>
<name>A0AAW7X1A5_9GAMM</name>
<dbReference type="AlphaFoldDB" id="A0AAW7X1A5"/>
<evidence type="ECO:0000259" key="1">
    <source>
        <dbReference type="Pfam" id="PF07238"/>
    </source>
</evidence>
<dbReference type="InterPro" id="IPR009875">
    <property type="entry name" value="PilZ_domain"/>
</dbReference>
<organism evidence="2 3">
    <name type="scientific">Saccharophagus degradans</name>
    <dbReference type="NCBI Taxonomy" id="86304"/>
    <lineage>
        <taxon>Bacteria</taxon>
        <taxon>Pseudomonadati</taxon>
        <taxon>Pseudomonadota</taxon>
        <taxon>Gammaproteobacteria</taxon>
        <taxon>Cellvibrionales</taxon>
        <taxon>Cellvibrionaceae</taxon>
        <taxon>Saccharophagus</taxon>
    </lineage>
</organism>
<dbReference type="GO" id="GO:0035438">
    <property type="term" value="F:cyclic-di-GMP binding"/>
    <property type="evidence" value="ECO:0007669"/>
    <property type="project" value="InterPro"/>
</dbReference>
<reference evidence="2" key="1">
    <citation type="submission" date="2023-07" db="EMBL/GenBank/DDBJ databases">
        <title>Genome content predicts the carbon catabolic preferences of heterotrophic bacteria.</title>
        <authorList>
            <person name="Gralka M."/>
        </authorList>
    </citation>
    <scope>NUCLEOTIDE SEQUENCE</scope>
    <source>
        <strain evidence="2">I3M17_2</strain>
    </source>
</reference>
<dbReference type="Proteomes" id="UP001169760">
    <property type="component" value="Unassembled WGS sequence"/>
</dbReference>
<gene>
    <name evidence="2" type="ORF">Q4521_02910</name>
</gene>
<evidence type="ECO:0000313" key="3">
    <source>
        <dbReference type="Proteomes" id="UP001169760"/>
    </source>
</evidence>
<feature type="domain" description="PilZ" evidence="1">
    <location>
        <begin position="98"/>
        <end position="172"/>
    </location>
</feature>
<accession>A0AAW7X1A5</accession>
<dbReference type="RefSeq" id="WP_303490856.1">
    <property type="nucleotide sequence ID" value="NZ_JAUOPB010000002.1"/>
</dbReference>
<sequence>MSEERRRYFRITETVGLSYTILDEFGPADAAGDIPASDILAHLTEQDKKIEMALLEVEKESPKVAELVSLFNQKLERIVNLLTMEGRLLDQIAMRIREVNISACGIAFTNEEHISEGRPLRLELTLYPEEKKIVSDGRVVSCDPAPDGRHFYMRVDFYAMSKTAQEELIQHIVKTQSSQLQQRQKNK</sequence>